<protein>
    <submittedName>
        <fullName evidence="1">Uncharacterized protein</fullName>
    </submittedName>
</protein>
<gene>
    <name evidence="1" type="ORF">C8J25_101838</name>
</gene>
<evidence type="ECO:0000313" key="2">
    <source>
        <dbReference type="Proteomes" id="UP000244013"/>
    </source>
</evidence>
<dbReference type="RefSeq" id="WP_107952306.1">
    <property type="nucleotide sequence ID" value="NZ_QAYE01000001.1"/>
</dbReference>
<dbReference type="AlphaFoldDB" id="A0A2T5UCV0"/>
<name>A0A2T5UCV0_9SPHN</name>
<dbReference type="EMBL" id="QAYE01000001">
    <property type="protein sequence ID" value="PTW49330.1"/>
    <property type="molecule type" value="Genomic_DNA"/>
</dbReference>
<comment type="caution">
    <text evidence="1">The sequence shown here is derived from an EMBL/GenBank/DDBJ whole genome shotgun (WGS) entry which is preliminary data.</text>
</comment>
<proteinExistence type="predicted"/>
<evidence type="ECO:0000313" key="1">
    <source>
        <dbReference type="EMBL" id="PTW49330.1"/>
    </source>
</evidence>
<sequence>MAKYDFHQLIVAAHEAALEDTLTDAMRLEILEQAQIIRADPDAWINEWKMPNGGYCHPLNAKNSHDEAYRQTHSHMMYFRKKNLPKLEAYTTRFPDNGITVDDWTGQFIFPDDDTKIHFMMATPN</sequence>
<organism evidence="1 2">
    <name type="scientific">Sphingomonas faeni</name>
    <dbReference type="NCBI Taxonomy" id="185950"/>
    <lineage>
        <taxon>Bacteria</taxon>
        <taxon>Pseudomonadati</taxon>
        <taxon>Pseudomonadota</taxon>
        <taxon>Alphaproteobacteria</taxon>
        <taxon>Sphingomonadales</taxon>
        <taxon>Sphingomonadaceae</taxon>
        <taxon>Sphingomonas</taxon>
    </lineage>
</organism>
<dbReference type="Proteomes" id="UP000244013">
    <property type="component" value="Unassembled WGS sequence"/>
</dbReference>
<reference evidence="1 2" key="1">
    <citation type="submission" date="2018-04" db="EMBL/GenBank/DDBJ databases">
        <title>Genomic Encyclopedia of Type Strains, Phase III (KMG-III): the genomes of soil and plant-associated and newly described type strains.</title>
        <authorList>
            <person name="Whitman W."/>
        </authorList>
    </citation>
    <scope>NUCLEOTIDE SEQUENCE [LARGE SCALE GENOMIC DNA]</scope>
    <source>
        <strain evidence="1 2">MA-olki</strain>
    </source>
</reference>
<accession>A0A2T5UCV0</accession>
<dbReference type="GeneID" id="91004906"/>